<evidence type="ECO:0000313" key="3">
    <source>
        <dbReference type="Proteomes" id="UP000266673"/>
    </source>
</evidence>
<feature type="transmembrane region" description="Helical" evidence="1">
    <location>
        <begin position="39"/>
        <end position="62"/>
    </location>
</feature>
<sequence length="109" mass="12264">MVSRGMQACETSSLVAVGSGIIADMYELTECGSAYGNFYLIYTFSILLGSLGGYFTLMGSFIGGKYNNLVIKWEKNKLNDNESIQPEDLLELWNTNNFQYNINIFGRFK</sequence>
<keyword evidence="1" id="KW-0472">Membrane</keyword>
<organism evidence="2 3">
    <name type="scientific">Gigaspora rosea</name>
    <dbReference type="NCBI Taxonomy" id="44941"/>
    <lineage>
        <taxon>Eukaryota</taxon>
        <taxon>Fungi</taxon>
        <taxon>Fungi incertae sedis</taxon>
        <taxon>Mucoromycota</taxon>
        <taxon>Glomeromycotina</taxon>
        <taxon>Glomeromycetes</taxon>
        <taxon>Diversisporales</taxon>
        <taxon>Gigasporaceae</taxon>
        <taxon>Gigaspora</taxon>
    </lineage>
</organism>
<gene>
    <name evidence="2" type="ORF">C2G38_2202911</name>
</gene>
<keyword evidence="1" id="KW-0812">Transmembrane</keyword>
<evidence type="ECO:0000313" key="2">
    <source>
        <dbReference type="EMBL" id="RIB11638.1"/>
    </source>
</evidence>
<name>A0A397UQN1_9GLOM</name>
<comment type="caution">
    <text evidence="2">The sequence shown here is derived from an EMBL/GenBank/DDBJ whole genome shotgun (WGS) entry which is preliminary data.</text>
</comment>
<dbReference type="EMBL" id="QKWP01001111">
    <property type="protein sequence ID" value="RIB11638.1"/>
    <property type="molecule type" value="Genomic_DNA"/>
</dbReference>
<dbReference type="AlphaFoldDB" id="A0A397UQN1"/>
<accession>A0A397UQN1</accession>
<keyword evidence="1" id="KW-1133">Transmembrane helix</keyword>
<reference evidence="2 3" key="1">
    <citation type="submission" date="2018-06" db="EMBL/GenBank/DDBJ databases">
        <title>Comparative genomics reveals the genomic features of Rhizophagus irregularis, R. cerebriforme, R. diaphanum and Gigaspora rosea, and their symbiotic lifestyle signature.</title>
        <authorList>
            <person name="Morin E."/>
            <person name="San Clemente H."/>
            <person name="Chen E.C.H."/>
            <person name="De La Providencia I."/>
            <person name="Hainaut M."/>
            <person name="Kuo A."/>
            <person name="Kohler A."/>
            <person name="Murat C."/>
            <person name="Tang N."/>
            <person name="Roy S."/>
            <person name="Loubradou J."/>
            <person name="Henrissat B."/>
            <person name="Grigoriev I.V."/>
            <person name="Corradi N."/>
            <person name="Roux C."/>
            <person name="Martin F.M."/>
        </authorList>
    </citation>
    <scope>NUCLEOTIDE SEQUENCE [LARGE SCALE GENOMIC DNA]</scope>
    <source>
        <strain evidence="2 3">DAOM 194757</strain>
    </source>
</reference>
<dbReference type="Proteomes" id="UP000266673">
    <property type="component" value="Unassembled WGS sequence"/>
</dbReference>
<protein>
    <submittedName>
        <fullName evidence="2">Uncharacterized protein</fullName>
    </submittedName>
</protein>
<evidence type="ECO:0000256" key="1">
    <source>
        <dbReference type="SAM" id="Phobius"/>
    </source>
</evidence>
<keyword evidence="3" id="KW-1185">Reference proteome</keyword>
<dbReference type="OrthoDB" id="440553at2759"/>
<proteinExistence type="predicted"/>